<dbReference type="Proteomes" id="UP001157974">
    <property type="component" value="Unassembled WGS sequence"/>
</dbReference>
<proteinExistence type="predicted"/>
<evidence type="ECO:0000256" key="1">
    <source>
        <dbReference type="SAM" id="SignalP"/>
    </source>
</evidence>
<sequence length="672" mass="74036">MKGFVFFSATVLLLLAWEGFGVHGKVMDYMVSFQANLPGFSLQAFKELPDGNFAFVVKPRDDPKTCMYRRLDRNTGVLSKAVLLEGGCEYVAWAEDGSFATKAYPCDFGRSCPPGYKFADVYPWKADELDYFIADYVRKYDSRGQLLWRAPFAIHEDEYVPGNLAVFSDGSVVADNDFPVKYSASGKVLWEAEDVIPKNYGIKRGGGIVEVENGNVLVTTNDYYSAVAVHKVTPSGRKLWTKVLQRGCRADERLSPVVSSGGNYYAGCTTGYSPSYGDKIDQGDYRVYKLSPKSKLLWTKTVKAPGDEQLYHLIPEDDGGVLLIGRSGSSKGQDKMAEHEGQWFVKLDARGNVEWDFVPTDKGASETWAKSSRGYLSHGGPASGFVELVINQPLASKDLPSGSVIAIKSEENNRYIRLSNKIYADAKAVTFSGEWMILKDKQEDSSFALRSLGNGKVASLSEVKPSKVVLKAITAAVDPRSKRHRFEIRNLGRGSVAFLSDSRNYGYLRPALTDGRVLAKPSKQSDRKMRITRIHSGHPLIGSEIVLRMNSKNVLIESSPSGKITATRTFLGKDRDPFVFKVAATDSPRGFIQLKSKASGKWLVVSSAQRVNAIGAKSSPNSMFYPIISREGYIKLARRGLDCLWVKGKGGLYAGGKLSKTSCEILFAPIKP</sequence>
<dbReference type="SUPFAM" id="SSF63829">
    <property type="entry name" value="Calcium-dependent phosphotriesterase"/>
    <property type="match status" value="1"/>
</dbReference>
<organism evidence="2 3">
    <name type="scientific">Rhodosorus marinus</name>
    <dbReference type="NCBI Taxonomy" id="101924"/>
    <lineage>
        <taxon>Eukaryota</taxon>
        <taxon>Rhodophyta</taxon>
        <taxon>Stylonematophyceae</taxon>
        <taxon>Stylonematales</taxon>
        <taxon>Stylonemataceae</taxon>
        <taxon>Rhodosorus</taxon>
    </lineage>
</organism>
<keyword evidence="3" id="KW-1185">Reference proteome</keyword>
<accession>A0AAV8UIH8</accession>
<evidence type="ECO:0000313" key="3">
    <source>
        <dbReference type="Proteomes" id="UP001157974"/>
    </source>
</evidence>
<name>A0AAV8UIH8_9RHOD</name>
<comment type="caution">
    <text evidence="2">The sequence shown here is derived from an EMBL/GenBank/DDBJ whole genome shotgun (WGS) entry which is preliminary data.</text>
</comment>
<protein>
    <submittedName>
        <fullName evidence="2">Uncharacterized protein</fullName>
    </submittedName>
</protein>
<evidence type="ECO:0000313" key="2">
    <source>
        <dbReference type="EMBL" id="KAJ8901077.1"/>
    </source>
</evidence>
<reference evidence="2 3" key="1">
    <citation type="journal article" date="2023" name="Nat. Commun.">
        <title>Origin of minicircular mitochondrial genomes in red algae.</title>
        <authorList>
            <person name="Lee Y."/>
            <person name="Cho C.H."/>
            <person name="Lee Y.M."/>
            <person name="Park S.I."/>
            <person name="Yang J.H."/>
            <person name="West J.A."/>
            <person name="Bhattacharya D."/>
            <person name="Yoon H.S."/>
        </authorList>
    </citation>
    <scope>NUCLEOTIDE SEQUENCE [LARGE SCALE GENOMIC DNA]</scope>
    <source>
        <strain evidence="2 3">CCMP1338</strain>
        <tissue evidence="2">Whole cell</tissue>
    </source>
</reference>
<keyword evidence="1" id="KW-0732">Signal</keyword>
<dbReference type="AlphaFoldDB" id="A0AAV8UIH8"/>
<gene>
    <name evidence="2" type="ORF">NDN08_004937</name>
</gene>
<dbReference type="EMBL" id="JAMWBK010000012">
    <property type="protein sequence ID" value="KAJ8901077.1"/>
    <property type="molecule type" value="Genomic_DNA"/>
</dbReference>
<feature type="signal peptide" evidence="1">
    <location>
        <begin position="1"/>
        <end position="24"/>
    </location>
</feature>
<feature type="chain" id="PRO_5043687097" evidence="1">
    <location>
        <begin position="25"/>
        <end position="672"/>
    </location>
</feature>